<dbReference type="EMBL" id="JBBKXY010000001">
    <property type="protein sequence ID" value="MFD3292411.1"/>
    <property type="molecule type" value="Genomic_DNA"/>
</dbReference>
<feature type="region of interest" description="Disordered" evidence="1">
    <location>
        <begin position="1"/>
        <end position="40"/>
    </location>
</feature>
<evidence type="ECO:0000313" key="2">
    <source>
        <dbReference type="EMBL" id="MFD3292411.1"/>
    </source>
</evidence>
<keyword evidence="3" id="KW-1185">Reference proteome</keyword>
<comment type="caution">
    <text evidence="2">The sequence shown here is derived from an EMBL/GenBank/DDBJ whole genome shotgun (WGS) entry which is preliminary data.</text>
</comment>
<reference evidence="2 3" key="1">
    <citation type="submission" date="2024-03" db="EMBL/GenBank/DDBJ databases">
        <title>Aquirufa genome sequencing.</title>
        <authorList>
            <person name="Pitt A."/>
            <person name="Hahn M.W."/>
        </authorList>
    </citation>
    <scope>NUCLEOTIDE SEQUENCE [LARGE SCALE GENOMIC DNA]</scope>
    <source>
        <strain evidence="2 3">KTFRIE-69F</strain>
    </source>
</reference>
<evidence type="ECO:0000256" key="1">
    <source>
        <dbReference type="SAM" id="MobiDB-lite"/>
    </source>
</evidence>
<feature type="compositionally biased region" description="Polar residues" evidence="1">
    <location>
        <begin position="16"/>
        <end position="38"/>
    </location>
</feature>
<accession>A0ABW6D2G7</accession>
<protein>
    <submittedName>
        <fullName evidence="2">Uncharacterized protein</fullName>
    </submittedName>
</protein>
<sequence length="99" mass="10968">MRVRFPPGPHDAKRQSGGNESGGNRQSSLRDSVTTASFSRLRLSPEDKHFTRSSPQGIPTLCFVLCSLFFEDAQRQTFHEVIPAGDSNFVLCALLFVVL</sequence>
<gene>
    <name evidence="2" type="ORF">SKC35_01800</name>
</gene>
<evidence type="ECO:0000313" key="3">
    <source>
        <dbReference type="Proteomes" id="UP001598112"/>
    </source>
</evidence>
<dbReference type="Proteomes" id="UP001598112">
    <property type="component" value="Unassembled WGS sequence"/>
</dbReference>
<name>A0ABW6D2G7_9BACT</name>
<dbReference type="RefSeq" id="WP_377977791.1">
    <property type="nucleotide sequence ID" value="NZ_JBBKXY010000001.1"/>
</dbReference>
<organism evidence="2 3">
    <name type="scientific">Aquirufa originis</name>
    <dbReference type="NCBI Taxonomy" id="3096514"/>
    <lineage>
        <taxon>Bacteria</taxon>
        <taxon>Pseudomonadati</taxon>
        <taxon>Bacteroidota</taxon>
        <taxon>Cytophagia</taxon>
        <taxon>Cytophagales</taxon>
        <taxon>Flectobacillaceae</taxon>
        <taxon>Aquirufa</taxon>
    </lineage>
</organism>
<proteinExistence type="predicted"/>